<protein>
    <submittedName>
        <fullName evidence="1">Uncharacterized protein</fullName>
    </submittedName>
</protein>
<dbReference type="Proteomes" id="UP001396334">
    <property type="component" value="Unassembled WGS sequence"/>
</dbReference>
<proteinExistence type="predicted"/>
<gene>
    <name evidence="1" type="ORF">V6N11_019294</name>
</gene>
<keyword evidence="2" id="KW-1185">Reference proteome</keyword>
<name>A0ABR2R263_9ROSI</name>
<reference evidence="1 2" key="1">
    <citation type="journal article" date="2024" name="G3 (Bethesda)">
        <title>Genome assembly of Hibiscus sabdariffa L. provides insights into metabolisms of medicinal natural products.</title>
        <authorList>
            <person name="Kim T."/>
        </authorList>
    </citation>
    <scope>NUCLEOTIDE SEQUENCE [LARGE SCALE GENOMIC DNA]</scope>
    <source>
        <strain evidence="1">TK-2024</strain>
        <tissue evidence="1">Old leaves</tissue>
    </source>
</reference>
<sequence length="118" mass="13360">MEAPCLTSKSLLEEDNLTINEGDSQSYRVMKSNITRERRDMGKSFNLSDEAETLGSLSSDDPSMWRLSRVQFIGPMEEVIREIAELEMKESGLKEKLVIVTLQRRFGGALFLDKANSL</sequence>
<organism evidence="1 2">
    <name type="scientific">Hibiscus sabdariffa</name>
    <name type="common">roselle</name>
    <dbReference type="NCBI Taxonomy" id="183260"/>
    <lineage>
        <taxon>Eukaryota</taxon>
        <taxon>Viridiplantae</taxon>
        <taxon>Streptophyta</taxon>
        <taxon>Embryophyta</taxon>
        <taxon>Tracheophyta</taxon>
        <taxon>Spermatophyta</taxon>
        <taxon>Magnoliopsida</taxon>
        <taxon>eudicotyledons</taxon>
        <taxon>Gunneridae</taxon>
        <taxon>Pentapetalae</taxon>
        <taxon>rosids</taxon>
        <taxon>malvids</taxon>
        <taxon>Malvales</taxon>
        <taxon>Malvaceae</taxon>
        <taxon>Malvoideae</taxon>
        <taxon>Hibiscus</taxon>
    </lineage>
</organism>
<evidence type="ECO:0000313" key="2">
    <source>
        <dbReference type="Proteomes" id="UP001396334"/>
    </source>
</evidence>
<evidence type="ECO:0000313" key="1">
    <source>
        <dbReference type="EMBL" id="KAK9006964.1"/>
    </source>
</evidence>
<comment type="caution">
    <text evidence="1">The sequence shown here is derived from an EMBL/GenBank/DDBJ whole genome shotgun (WGS) entry which is preliminary data.</text>
</comment>
<accession>A0ABR2R263</accession>
<dbReference type="EMBL" id="JBBPBN010000028">
    <property type="protein sequence ID" value="KAK9006964.1"/>
    <property type="molecule type" value="Genomic_DNA"/>
</dbReference>